<protein>
    <submittedName>
        <fullName evidence="1">Putative ovule protein</fullName>
    </submittedName>
</protein>
<dbReference type="AlphaFoldDB" id="A0A0V0GZR7"/>
<evidence type="ECO:0000313" key="1">
    <source>
        <dbReference type="EMBL" id="JAP13592.1"/>
    </source>
</evidence>
<sequence length="61" mass="7248">MRRLLWRVFLNVRLDMDVFISNYLNQRATTRYGIPLTFLDLLKPTSILSTCFLPLTYIYGC</sequence>
<reference evidence="1" key="1">
    <citation type="submission" date="2015-12" db="EMBL/GenBank/DDBJ databases">
        <title>Gene expression during late stages of embryo sac development: a critical building block for successful pollen-pistil interactions.</title>
        <authorList>
            <person name="Liu Y."/>
            <person name="Joly V."/>
            <person name="Sabar M."/>
            <person name="Matton D.P."/>
        </authorList>
    </citation>
    <scope>NUCLEOTIDE SEQUENCE</scope>
</reference>
<name>A0A0V0GZR7_SOLCH</name>
<organism evidence="1">
    <name type="scientific">Solanum chacoense</name>
    <name type="common">Chaco potato</name>
    <dbReference type="NCBI Taxonomy" id="4108"/>
    <lineage>
        <taxon>Eukaryota</taxon>
        <taxon>Viridiplantae</taxon>
        <taxon>Streptophyta</taxon>
        <taxon>Embryophyta</taxon>
        <taxon>Tracheophyta</taxon>
        <taxon>Spermatophyta</taxon>
        <taxon>Magnoliopsida</taxon>
        <taxon>eudicotyledons</taxon>
        <taxon>Gunneridae</taxon>
        <taxon>Pentapetalae</taxon>
        <taxon>asterids</taxon>
        <taxon>lamiids</taxon>
        <taxon>Solanales</taxon>
        <taxon>Solanaceae</taxon>
        <taxon>Solanoideae</taxon>
        <taxon>Solaneae</taxon>
        <taxon>Solanum</taxon>
    </lineage>
</organism>
<proteinExistence type="predicted"/>
<accession>A0A0V0GZR7</accession>
<dbReference type="EMBL" id="GEDG01027809">
    <property type="protein sequence ID" value="JAP13592.1"/>
    <property type="molecule type" value="Transcribed_RNA"/>
</dbReference>